<dbReference type="Pfam" id="PF07244">
    <property type="entry name" value="POTRA"/>
    <property type="match status" value="5"/>
</dbReference>
<dbReference type="Gene3D" id="2.40.160.50">
    <property type="entry name" value="membrane protein fhac: a member of the omp85/tpsb transporter family"/>
    <property type="match status" value="1"/>
</dbReference>
<evidence type="ECO:0000256" key="3">
    <source>
        <dbReference type="ARBA" id="ARBA00022692"/>
    </source>
</evidence>
<dbReference type="Pfam" id="PF01103">
    <property type="entry name" value="Omp85"/>
    <property type="match status" value="1"/>
</dbReference>
<dbReference type="PANTHER" id="PTHR12815:SF23">
    <property type="entry name" value="OUTER MEMBRANE PROTEIN ASSEMBLY FACTOR BAMA"/>
    <property type="match status" value="1"/>
</dbReference>
<dbReference type="NCBIfam" id="TIGR03303">
    <property type="entry name" value="OM_YaeT"/>
    <property type="match status" value="1"/>
</dbReference>
<protein>
    <submittedName>
        <fullName evidence="9">Outer membrane protein assembly factor BamA</fullName>
    </submittedName>
</protein>
<evidence type="ECO:0000256" key="6">
    <source>
        <dbReference type="ARBA" id="ARBA00023136"/>
    </source>
</evidence>
<evidence type="ECO:0000256" key="7">
    <source>
        <dbReference type="ARBA" id="ARBA00023237"/>
    </source>
</evidence>
<evidence type="ECO:0000313" key="9">
    <source>
        <dbReference type="EMBL" id="OIQ90917.1"/>
    </source>
</evidence>
<dbReference type="GO" id="GO:0071709">
    <property type="term" value="P:membrane assembly"/>
    <property type="evidence" value="ECO:0007669"/>
    <property type="project" value="InterPro"/>
</dbReference>
<name>A0A1J5RS91_9ZZZZ</name>
<gene>
    <name evidence="9" type="primary">bamA_9</name>
    <name evidence="9" type="ORF">GALL_271910</name>
</gene>
<keyword evidence="7" id="KW-0998">Cell outer membrane</keyword>
<accession>A0A1J5RS91</accession>
<keyword evidence="4" id="KW-0732">Signal</keyword>
<comment type="subcellular location">
    <subcellularLocation>
        <location evidence="1">Membrane</location>
    </subcellularLocation>
</comment>
<organism evidence="9">
    <name type="scientific">mine drainage metagenome</name>
    <dbReference type="NCBI Taxonomy" id="410659"/>
    <lineage>
        <taxon>unclassified sequences</taxon>
        <taxon>metagenomes</taxon>
        <taxon>ecological metagenomes</taxon>
    </lineage>
</organism>
<keyword evidence="2" id="KW-1134">Transmembrane beta strand</keyword>
<keyword evidence="5" id="KW-0677">Repeat</keyword>
<reference evidence="9" key="1">
    <citation type="submission" date="2016-10" db="EMBL/GenBank/DDBJ databases">
        <title>Sequence of Gallionella enrichment culture.</title>
        <authorList>
            <person name="Poehlein A."/>
            <person name="Muehling M."/>
            <person name="Daniel R."/>
        </authorList>
    </citation>
    <scope>NUCLEOTIDE SEQUENCE</scope>
</reference>
<dbReference type="GO" id="GO:0019867">
    <property type="term" value="C:outer membrane"/>
    <property type="evidence" value="ECO:0007669"/>
    <property type="project" value="InterPro"/>
</dbReference>
<feature type="domain" description="POTRA" evidence="8">
    <location>
        <begin position="33"/>
        <end position="100"/>
    </location>
</feature>
<dbReference type="InterPro" id="IPR034746">
    <property type="entry name" value="POTRA"/>
</dbReference>
<dbReference type="InterPro" id="IPR010827">
    <property type="entry name" value="BamA/TamA_POTRA"/>
</dbReference>
<feature type="domain" description="POTRA" evidence="8">
    <location>
        <begin position="101"/>
        <end position="178"/>
    </location>
</feature>
<dbReference type="PIRSF" id="PIRSF006076">
    <property type="entry name" value="OM_assembly_OMP85"/>
    <property type="match status" value="1"/>
</dbReference>
<dbReference type="EMBL" id="MLJW01000276">
    <property type="protein sequence ID" value="OIQ90917.1"/>
    <property type="molecule type" value="Genomic_DNA"/>
</dbReference>
<evidence type="ECO:0000256" key="1">
    <source>
        <dbReference type="ARBA" id="ARBA00004370"/>
    </source>
</evidence>
<dbReference type="InterPro" id="IPR039910">
    <property type="entry name" value="D15-like"/>
</dbReference>
<dbReference type="Gene3D" id="3.10.20.310">
    <property type="entry name" value="membrane protein fhac"/>
    <property type="match status" value="5"/>
</dbReference>
<sequence>MVRLFRSAFIAAAIALLALAPMIVGPAYAQEGGVVHDIVVQGNQRIEADTIRSYMALNPGDSFDDAKLDKSLKALFATGLFADVTMHREGDTLMVRVVENPIINRVAFEGNHHMKSEDLNKEVQLKPRTVYTRTKVQSDVKRILEVYRRSGRFAVTVDPKIIQLEQNRVDLVFEIHEGDPTYVTRIDFIGNKKYDDNALRETLQTKEERWYRFFSSDDTYDPDRVNYDRELLRRFYLKNGYADFRVVSSVAELTPDRKKFFLTFTLEEGERYKVGSIKVKSDIPDLKTAILEKEVTFEKGDWYNADAVEKTVQALTDAAGNKGYAFVDVRPELVRHRDSHIIDITFNIQQGPRVFVERIDITGNVRTLDKVIRREMRLVEGDAFNTAKLRRSEQRLKDLDFFDKVNVTNVASETAPDRTVIKVDVKEKSTGQLSFGVGWSSTLGPLLQVGASENNVLGTGQMVSIQGQLALKGTSISAGYTDPYFLDRQLIAGVDLFDTTTYALQDISAFDETTVGGDLRLGYYFNEYLRQDWRYTASVTQVSNVMVGSSLYILDQQGTTTLSMIGHTLTWDHRDSKVDPTRGFVMSYGNDLAGLGGDQNFVRTNVRASQYFPVTDDMVAHFGIGGGYMNPWGGKSVNITQRYYLGGDTLRGFRDFDGVSPRDLTTLDALGGMWEYNGTAELTFPVGFPKEMGVKGKLFTDFGSIGPVNSGVPTDSVLQSSSLRLSVGTGIVWKSPMGPIDIDFGIPILKQSYDQDQIFRLNFGTRF</sequence>
<keyword evidence="3" id="KW-0812">Transmembrane</keyword>
<dbReference type="PROSITE" id="PS51779">
    <property type="entry name" value="POTRA"/>
    <property type="match status" value="3"/>
</dbReference>
<dbReference type="AlphaFoldDB" id="A0A1J5RS91"/>
<evidence type="ECO:0000259" key="8">
    <source>
        <dbReference type="PROSITE" id="PS51779"/>
    </source>
</evidence>
<feature type="domain" description="POTRA" evidence="8">
    <location>
        <begin position="354"/>
        <end position="428"/>
    </location>
</feature>
<comment type="caution">
    <text evidence="9">The sequence shown here is derived from an EMBL/GenBank/DDBJ whole genome shotgun (WGS) entry which is preliminary data.</text>
</comment>
<evidence type="ECO:0000256" key="4">
    <source>
        <dbReference type="ARBA" id="ARBA00022729"/>
    </source>
</evidence>
<evidence type="ECO:0000256" key="5">
    <source>
        <dbReference type="ARBA" id="ARBA00022737"/>
    </source>
</evidence>
<dbReference type="InterPro" id="IPR000184">
    <property type="entry name" value="Bac_surfAg_D15"/>
</dbReference>
<keyword evidence="6" id="KW-0472">Membrane</keyword>
<evidence type="ECO:0000256" key="2">
    <source>
        <dbReference type="ARBA" id="ARBA00022452"/>
    </source>
</evidence>
<dbReference type="HAMAP" id="MF_01430">
    <property type="entry name" value="OM_assembly_BamA"/>
    <property type="match status" value="1"/>
</dbReference>
<dbReference type="InterPro" id="IPR023707">
    <property type="entry name" value="OM_assembly_BamA"/>
</dbReference>
<proteinExistence type="inferred from homology"/>
<dbReference type="PANTHER" id="PTHR12815">
    <property type="entry name" value="SORTING AND ASSEMBLY MACHINERY SAMM50 PROTEIN FAMILY MEMBER"/>
    <property type="match status" value="1"/>
</dbReference>